<dbReference type="GO" id="GO:0016208">
    <property type="term" value="F:AMP binding"/>
    <property type="evidence" value="ECO:0007669"/>
    <property type="project" value="TreeGrafter"/>
</dbReference>
<feature type="domain" description="Isocitrate dehydrogenase kinase/phosphatase (AceK) regulatory" evidence="1">
    <location>
        <begin position="30"/>
        <end position="93"/>
    </location>
</feature>
<dbReference type="PANTHER" id="PTHR39559">
    <property type="match status" value="1"/>
</dbReference>
<keyword evidence="2" id="KW-0418">Kinase</keyword>
<dbReference type="InterPro" id="IPR010452">
    <property type="entry name" value="Isocitrate_DH_AceK"/>
</dbReference>
<comment type="caution">
    <text evidence="2">The sequence shown here is derived from an EMBL/GenBank/DDBJ whole genome shotgun (WGS) entry which is preliminary data.</text>
</comment>
<proteinExistence type="predicted"/>
<dbReference type="GO" id="GO:0006006">
    <property type="term" value="P:glucose metabolic process"/>
    <property type="evidence" value="ECO:0007669"/>
    <property type="project" value="InterPro"/>
</dbReference>
<dbReference type="AlphaFoldDB" id="A0A2M8P8K5"/>
<dbReference type="Pfam" id="PF20423">
    <property type="entry name" value="AceK_regulatory"/>
    <property type="match status" value="1"/>
</dbReference>
<organism evidence="2 3">
    <name type="scientific">Candidatus Thermofonsia Clade 1 bacterium</name>
    <dbReference type="NCBI Taxonomy" id="2364210"/>
    <lineage>
        <taxon>Bacteria</taxon>
        <taxon>Bacillati</taxon>
        <taxon>Chloroflexota</taxon>
        <taxon>Candidatus Thermofontia</taxon>
        <taxon>Candidatus Thermofonsia Clade 1</taxon>
    </lineage>
</organism>
<feature type="non-terminal residue" evidence="2">
    <location>
        <position position="94"/>
    </location>
</feature>
<reference evidence="2 3" key="1">
    <citation type="submission" date="2017-11" db="EMBL/GenBank/DDBJ databases">
        <title>Evolution of Phototrophy in the Chloroflexi Phylum Driven by Horizontal Gene Transfer.</title>
        <authorList>
            <person name="Ward L.M."/>
            <person name="Hemp J."/>
            <person name="Shih P.M."/>
            <person name="Mcglynn S.E."/>
            <person name="Fischer W."/>
        </authorList>
    </citation>
    <scope>NUCLEOTIDE SEQUENCE [LARGE SCALE GENOMIC DNA]</scope>
    <source>
        <strain evidence="2">JP3_13</strain>
    </source>
</reference>
<dbReference type="GO" id="GO:0005737">
    <property type="term" value="C:cytoplasm"/>
    <property type="evidence" value="ECO:0007669"/>
    <property type="project" value="InterPro"/>
</dbReference>
<sequence length="94" mass="11203">MQRETIFAIPERPSLLPAEPFKRSLAHHAASAIHSAFEDYHTAFKAITHRAQERFERREWTKWQNDSIERLELREQIIRRLVHGLRTMLGEQVN</sequence>
<dbReference type="Proteomes" id="UP000229681">
    <property type="component" value="Unassembled WGS sequence"/>
</dbReference>
<name>A0A2M8P8K5_9CHLR</name>
<dbReference type="PANTHER" id="PTHR39559:SF1">
    <property type="entry name" value="ISOCITRATE DEHYDROGENASE KINASE_PHOSPHATASE"/>
    <property type="match status" value="1"/>
</dbReference>
<keyword evidence="2" id="KW-0808">Transferase</keyword>
<dbReference type="GO" id="GO:0005524">
    <property type="term" value="F:ATP binding"/>
    <property type="evidence" value="ECO:0007669"/>
    <property type="project" value="TreeGrafter"/>
</dbReference>
<evidence type="ECO:0000313" key="3">
    <source>
        <dbReference type="Proteomes" id="UP000229681"/>
    </source>
</evidence>
<accession>A0A2M8P8K5</accession>
<evidence type="ECO:0000313" key="2">
    <source>
        <dbReference type="EMBL" id="PJF33901.1"/>
    </source>
</evidence>
<gene>
    <name evidence="2" type="ORF">CUN49_17440</name>
</gene>
<dbReference type="EMBL" id="PGTM01000700">
    <property type="protein sequence ID" value="PJF33901.1"/>
    <property type="molecule type" value="Genomic_DNA"/>
</dbReference>
<dbReference type="InterPro" id="IPR046854">
    <property type="entry name" value="AceK_regulatory"/>
</dbReference>
<protein>
    <submittedName>
        <fullName evidence="2">Bifunctional isocitrate dehydrogenase kinase/phosphatase</fullName>
    </submittedName>
</protein>
<dbReference type="GO" id="GO:0004721">
    <property type="term" value="F:phosphoprotein phosphatase activity"/>
    <property type="evidence" value="ECO:0007669"/>
    <property type="project" value="TreeGrafter"/>
</dbReference>
<dbReference type="GO" id="GO:0008772">
    <property type="term" value="F:[isocitrate dehydrogenase (NADP+)] kinase activity"/>
    <property type="evidence" value="ECO:0007669"/>
    <property type="project" value="InterPro"/>
</dbReference>
<evidence type="ECO:0000259" key="1">
    <source>
        <dbReference type="Pfam" id="PF20423"/>
    </source>
</evidence>